<evidence type="ECO:0000313" key="4">
    <source>
        <dbReference type="Proteomes" id="UP000523007"/>
    </source>
</evidence>
<keyword evidence="2" id="KW-0812">Transmembrane</keyword>
<evidence type="ECO:0000256" key="2">
    <source>
        <dbReference type="SAM" id="Phobius"/>
    </source>
</evidence>
<dbReference type="PANTHER" id="PTHR47485">
    <property type="entry name" value="THYLAKOID LUMENAL 17.4 KDA PROTEIN, CHLOROPLASTIC"/>
    <property type="match status" value="1"/>
</dbReference>
<dbReference type="Proteomes" id="UP000523007">
    <property type="component" value="Unassembled WGS sequence"/>
</dbReference>
<dbReference type="SUPFAM" id="SSF141571">
    <property type="entry name" value="Pentapeptide repeat-like"/>
    <property type="match status" value="1"/>
</dbReference>
<sequence length="371" mass="40053">MLAVLVVPVVVVVLWALLGPVARWAAGPVVLDLPGKDQAAAMNAVRQTLLQAAGGTAALSALVFTATNYLLNRRGQFTDRYTAAIAQLASEKMEERIGGIYALEHLMRESERDHSTVVEVLASFVRENAPALEERAISADRGRWMHPPIGTEDEPEDTAQDRPATDIQAALTVLARRPKRVEPNPVDLRRTNLRGADLRGAQLDHASLNGAQLNDAFLEGAQFNRASLDAAQLNDALLVDAQLDHALLNGAQLNDALLGDAQLNGADLMGAQFNRASLDAAQFNHALLHRAQFNRASLNGAQLNDAFLGGAQLKDAELTEANLTNVIWTPSTLWPSRDLADRIRVRSEEVESGVWRVTGEVGPARPTEGTV</sequence>
<comment type="caution">
    <text evidence="3">The sequence shown here is derived from an EMBL/GenBank/DDBJ whole genome shotgun (WGS) entry which is preliminary data.</text>
</comment>
<dbReference type="InterPro" id="IPR001646">
    <property type="entry name" value="5peptide_repeat"/>
</dbReference>
<keyword evidence="1" id="KW-0677">Repeat</keyword>
<reference evidence="3 4" key="1">
    <citation type="submission" date="2020-08" db="EMBL/GenBank/DDBJ databases">
        <title>Sequencing the genomes of 1000 actinobacteria strains.</title>
        <authorList>
            <person name="Klenk H.-P."/>
        </authorList>
    </citation>
    <scope>NUCLEOTIDE SEQUENCE [LARGE SCALE GENOMIC DNA]</scope>
    <source>
        <strain evidence="3 4">DSM 102030</strain>
    </source>
</reference>
<feature type="transmembrane region" description="Helical" evidence="2">
    <location>
        <begin position="49"/>
        <end position="71"/>
    </location>
</feature>
<proteinExistence type="predicted"/>
<dbReference type="AlphaFoldDB" id="A0A7W7W2V3"/>
<evidence type="ECO:0000256" key="1">
    <source>
        <dbReference type="ARBA" id="ARBA00022737"/>
    </source>
</evidence>
<evidence type="ECO:0000313" key="3">
    <source>
        <dbReference type="EMBL" id="MBB4931095.1"/>
    </source>
</evidence>
<dbReference type="Pfam" id="PF00805">
    <property type="entry name" value="Pentapeptide"/>
    <property type="match status" value="3"/>
</dbReference>
<keyword evidence="2" id="KW-0472">Membrane</keyword>
<protein>
    <recommendedName>
        <fullName evidence="5">Pentapeptide repeat-containing protein</fullName>
    </recommendedName>
</protein>
<evidence type="ECO:0008006" key="5">
    <source>
        <dbReference type="Google" id="ProtNLM"/>
    </source>
</evidence>
<dbReference type="EMBL" id="JACHJT010000001">
    <property type="protein sequence ID" value="MBB4931095.1"/>
    <property type="molecule type" value="Genomic_DNA"/>
</dbReference>
<keyword evidence="4" id="KW-1185">Reference proteome</keyword>
<organism evidence="3 4">
    <name type="scientific">Lipingzhangella halophila</name>
    <dbReference type="NCBI Taxonomy" id="1783352"/>
    <lineage>
        <taxon>Bacteria</taxon>
        <taxon>Bacillati</taxon>
        <taxon>Actinomycetota</taxon>
        <taxon>Actinomycetes</taxon>
        <taxon>Streptosporangiales</taxon>
        <taxon>Nocardiopsidaceae</taxon>
        <taxon>Lipingzhangella</taxon>
    </lineage>
</organism>
<keyword evidence="2" id="KW-1133">Transmembrane helix</keyword>
<name>A0A7W7W2V3_9ACTN</name>
<accession>A0A7W7W2V3</accession>
<dbReference type="Gene3D" id="2.160.20.80">
    <property type="entry name" value="E3 ubiquitin-protein ligase SopA"/>
    <property type="match status" value="1"/>
</dbReference>
<gene>
    <name evidence="3" type="ORF">F4561_001915</name>
</gene>
<dbReference type="PANTHER" id="PTHR47485:SF1">
    <property type="entry name" value="THYLAKOID LUMENAL 17.4 KDA PROTEIN, CHLOROPLASTIC"/>
    <property type="match status" value="1"/>
</dbReference>